<keyword evidence="4 13" id="KW-0165">Cleavage on pair of basic residues</keyword>
<protein>
    <recommendedName>
        <fullName evidence="13">Neutral protease 2</fullName>
        <ecNumber evidence="13">3.4.24.39</ecNumber>
    </recommendedName>
    <alternativeName>
        <fullName evidence="13">Deuterolysin</fullName>
    </alternativeName>
</protein>
<evidence type="ECO:0000256" key="13">
    <source>
        <dbReference type="RuleBase" id="RU361126"/>
    </source>
</evidence>
<dbReference type="InterPro" id="IPR024079">
    <property type="entry name" value="MetalloPept_cat_dom_sf"/>
</dbReference>
<feature type="signal peptide" evidence="13">
    <location>
        <begin position="1"/>
        <end position="19"/>
    </location>
</feature>
<dbReference type="Gene3D" id="2.60.40.2970">
    <property type="match status" value="1"/>
</dbReference>
<keyword evidence="7 13" id="KW-0378">Hydrolase</keyword>
<comment type="cofactor">
    <cofactor evidence="12 13">
        <name>Zn(2+)</name>
        <dbReference type="ChEBI" id="CHEBI:29105"/>
    </cofactor>
    <text evidence="12 13">Binds 1 zinc ion per subunit.</text>
</comment>
<accession>A0A4Z1KDK7</accession>
<comment type="function">
    <text evidence="13">Secreted metalloproteinase that allows assimilation of proteinaceous substrates. Shows high activities on basic nuclear substrates such as histone and protamine.</text>
</comment>
<evidence type="ECO:0000256" key="6">
    <source>
        <dbReference type="ARBA" id="ARBA00022729"/>
    </source>
</evidence>
<evidence type="ECO:0000256" key="8">
    <source>
        <dbReference type="ARBA" id="ARBA00022833"/>
    </source>
</evidence>
<keyword evidence="10" id="KW-0865">Zymogen</keyword>
<evidence type="ECO:0000256" key="2">
    <source>
        <dbReference type="ARBA" id="ARBA00010279"/>
    </source>
</evidence>
<comment type="subcellular location">
    <subcellularLocation>
        <location evidence="13">Secreted</location>
    </subcellularLocation>
</comment>
<feature type="binding site" evidence="12">
    <location>
        <position position="402"/>
    </location>
    <ligand>
        <name>Zn(2+)</name>
        <dbReference type="ChEBI" id="CHEBI:29105"/>
        <note>catalytic</note>
    </ligand>
</feature>
<evidence type="ECO:0000256" key="12">
    <source>
        <dbReference type="PIRSR" id="PIRSR601384-2"/>
    </source>
</evidence>
<keyword evidence="3 13" id="KW-0645">Protease</keyword>
<evidence type="ECO:0000256" key="9">
    <source>
        <dbReference type="ARBA" id="ARBA00023049"/>
    </source>
</evidence>
<dbReference type="InterPro" id="IPR050414">
    <property type="entry name" value="Fungal_M35_metalloproteases"/>
</dbReference>
<keyword evidence="9 13" id="KW-0482">Metalloprotease</keyword>
<keyword evidence="6 13" id="KW-0732">Signal</keyword>
<organism evidence="14 15">
    <name type="scientific">Botrytis porri</name>
    <dbReference type="NCBI Taxonomy" id="87229"/>
    <lineage>
        <taxon>Eukaryota</taxon>
        <taxon>Fungi</taxon>
        <taxon>Dikarya</taxon>
        <taxon>Ascomycota</taxon>
        <taxon>Pezizomycotina</taxon>
        <taxon>Leotiomycetes</taxon>
        <taxon>Helotiales</taxon>
        <taxon>Sclerotiniaceae</taxon>
        <taxon>Botrytis</taxon>
    </lineage>
</organism>
<dbReference type="GO" id="GO:0046872">
    <property type="term" value="F:metal ion binding"/>
    <property type="evidence" value="ECO:0007669"/>
    <property type="project" value="UniProtKB-KW"/>
</dbReference>
<evidence type="ECO:0000256" key="4">
    <source>
        <dbReference type="ARBA" id="ARBA00022685"/>
    </source>
</evidence>
<dbReference type="STRING" id="87229.A0A4Z1KDK7"/>
<evidence type="ECO:0000256" key="5">
    <source>
        <dbReference type="ARBA" id="ARBA00022723"/>
    </source>
</evidence>
<dbReference type="EMBL" id="PQXO01001076">
    <property type="protein sequence ID" value="TGO81612.1"/>
    <property type="molecule type" value="Genomic_DNA"/>
</dbReference>
<sequence>MRTFSKILAIASLAAIANSAAVKRQVTIFQFSNFSFSGFLFSKEWSYTPNSCCKLIFLAHFIWGYSPHLGRQLRKSTCYIAEISNFSKHPSLDDRYSKNQTNNASRDNDVLEVTLVAGDNALVHASVKNVGTEDLNLLSYGTLFDTAPVQKVNVYEGETAVPFKGVLRSIQRTDLAPEVFHTLAAGETFETTFNAAEVHDLSTSTYTFVAEGAIPFAKAGSTEISDSIIFKSNAITVSVDGEAAKSVAKAIPASIDRRTVLQSGCSTTQRSQTTQALSYCASLARAASTAASSGSATKFSEYFKTTLASTRSVVAARLSAVASQCSSLTSGSTKYYCTDIYGYCESNVLAYTIPSTNEIVNCPIYYSALPTLSGTCHAQDRATTTLHEFTHAPATYSPGTADNGYGYAAATALTSARAVLNADSYALYANAIYVGC</sequence>
<dbReference type="Gene3D" id="3.40.390.10">
    <property type="entry name" value="Collagenase (Catalytic Domain)"/>
    <property type="match status" value="1"/>
</dbReference>
<dbReference type="EC" id="3.4.24.39" evidence="13"/>
<dbReference type="Proteomes" id="UP000297280">
    <property type="component" value="Unassembled WGS sequence"/>
</dbReference>
<feature type="active site" evidence="11">
    <location>
        <position position="388"/>
    </location>
</feature>
<keyword evidence="8 12" id="KW-0862">Zinc</keyword>
<keyword evidence="15" id="KW-1185">Reference proteome</keyword>
<dbReference type="CDD" id="cd11008">
    <property type="entry name" value="M35_deuterolysin_like"/>
    <property type="match status" value="1"/>
</dbReference>
<dbReference type="GO" id="GO:0005576">
    <property type="term" value="C:extracellular region"/>
    <property type="evidence" value="ECO:0007669"/>
    <property type="project" value="UniProtKB-SubCell"/>
</dbReference>
<evidence type="ECO:0000256" key="10">
    <source>
        <dbReference type="ARBA" id="ARBA00023145"/>
    </source>
</evidence>
<evidence type="ECO:0000256" key="3">
    <source>
        <dbReference type="ARBA" id="ARBA00022670"/>
    </source>
</evidence>
<feature type="binding site" evidence="12">
    <location>
        <position position="387"/>
    </location>
    <ligand>
        <name>Zn(2+)</name>
        <dbReference type="ChEBI" id="CHEBI:29105"/>
        <note>catalytic</note>
    </ligand>
</feature>
<dbReference type="PANTHER" id="PTHR37016:SF3">
    <property type="entry name" value="NEUTRAL PROTEASE 2-RELATED"/>
    <property type="match status" value="1"/>
</dbReference>
<dbReference type="PANTHER" id="PTHR37016">
    <property type="match status" value="1"/>
</dbReference>
<comment type="catalytic activity">
    <reaction evidence="1 13">
        <text>Preferential cleavage of bonds with hydrophobic residues in P1'. Also 3-Asn-|-Gln-4 and 8-Gly-|-Ser-9 bonds in insulin B chain.</text>
        <dbReference type="EC" id="3.4.24.39"/>
    </reaction>
</comment>
<evidence type="ECO:0000256" key="1">
    <source>
        <dbReference type="ARBA" id="ARBA00001187"/>
    </source>
</evidence>
<feature type="chain" id="PRO_5021511297" description="Neutral protease 2" evidence="13">
    <location>
        <begin position="20"/>
        <end position="436"/>
    </location>
</feature>
<evidence type="ECO:0000256" key="11">
    <source>
        <dbReference type="PIRSR" id="PIRSR601384-1"/>
    </source>
</evidence>
<dbReference type="Pfam" id="PF02102">
    <property type="entry name" value="Peptidase_M35"/>
    <property type="match status" value="1"/>
</dbReference>
<name>A0A4Z1KDK7_9HELO</name>
<reference evidence="14 15" key="1">
    <citation type="submission" date="2017-12" db="EMBL/GenBank/DDBJ databases">
        <title>Comparative genomics of Botrytis spp.</title>
        <authorList>
            <person name="Valero-Jimenez C.A."/>
            <person name="Tapia P."/>
            <person name="Veloso J."/>
            <person name="Silva-Moreno E."/>
            <person name="Staats M."/>
            <person name="Valdes J.H."/>
            <person name="Van Kan J.A.L."/>
        </authorList>
    </citation>
    <scope>NUCLEOTIDE SEQUENCE [LARGE SCALE GENOMIC DNA]</scope>
    <source>
        <strain evidence="14 15">MUCL3349</strain>
    </source>
</reference>
<proteinExistence type="inferred from homology"/>
<comment type="caution">
    <text evidence="14">The sequence shown here is derived from an EMBL/GenBank/DDBJ whole genome shotgun (WGS) entry which is preliminary data.</text>
</comment>
<evidence type="ECO:0000313" key="14">
    <source>
        <dbReference type="EMBL" id="TGO81612.1"/>
    </source>
</evidence>
<dbReference type="AlphaFoldDB" id="A0A4Z1KDK7"/>
<dbReference type="PRINTS" id="PR00768">
    <property type="entry name" value="DEUTEROLYSIN"/>
</dbReference>
<keyword evidence="5 12" id="KW-0479">Metal-binding</keyword>
<evidence type="ECO:0000313" key="15">
    <source>
        <dbReference type="Proteomes" id="UP000297280"/>
    </source>
</evidence>
<comment type="similarity">
    <text evidence="2 13">Belongs to the peptidase M35 family.</text>
</comment>
<dbReference type="SUPFAM" id="SSF55486">
    <property type="entry name" value="Metalloproteases ('zincins'), catalytic domain"/>
    <property type="match status" value="1"/>
</dbReference>
<keyword evidence="13" id="KW-0964">Secreted</keyword>
<feature type="binding site" evidence="12">
    <location>
        <position position="391"/>
    </location>
    <ligand>
        <name>Zn(2+)</name>
        <dbReference type="ChEBI" id="CHEBI:29105"/>
        <note>catalytic</note>
    </ligand>
</feature>
<dbReference type="GO" id="GO:0006508">
    <property type="term" value="P:proteolysis"/>
    <property type="evidence" value="ECO:0007669"/>
    <property type="project" value="UniProtKB-KW"/>
</dbReference>
<dbReference type="InterPro" id="IPR001384">
    <property type="entry name" value="Peptidase_M35"/>
</dbReference>
<dbReference type="GO" id="GO:0004222">
    <property type="term" value="F:metalloendopeptidase activity"/>
    <property type="evidence" value="ECO:0007669"/>
    <property type="project" value="InterPro"/>
</dbReference>
<evidence type="ECO:0000256" key="7">
    <source>
        <dbReference type="ARBA" id="ARBA00022801"/>
    </source>
</evidence>
<gene>
    <name evidence="14" type="ORF">BPOR_1082g00010</name>
</gene>